<name>A0A3P7ZE15_9TREM</name>
<dbReference type="Proteomes" id="UP000269396">
    <property type="component" value="Unassembled WGS sequence"/>
</dbReference>
<evidence type="ECO:0000313" key="2">
    <source>
        <dbReference type="Proteomes" id="UP000269396"/>
    </source>
</evidence>
<proteinExistence type="predicted"/>
<protein>
    <submittedName>
        <fullName evidence="1">Uncharacterized protein</fullName>
    </submittedName>
</protein>
<dbReference type="AlphaFoldDB" id="A0A3P7ZE15"/>
<evidence type="ECO:0000313" key="1">
    <source>
        <dbReference type="EMBL" id="VDO82277.1"/>
    </source>
</evidence>
<accession>A0A3P7ZE15</accession>
<organism evidence="1 2">
    <name type="scientific">Schistosoma mattheei</name>
    <dbReference type="NCBI Taxonomy" id="31246"/>
    <lineage>
        <taxon>Eukaryota</taxon>
        <taxon>Metazoa</taxon>
        <taxon>Spiralia</taxon>
        <taxon>Lophotrochozoa</taxon>
        <taxon>Platyhelminthes</taxon>
        <taxon>Trematoda</taxon>
        <taxon>Digenea</taxon>
        <taxon>Strigeidida</taxon>
        <taxon>Schistosomatoidea</taxon>
        <taxon>Schistosomatidae</taxon>
        <taxon>Schistosoma</taxon>
    </lineage>
</organism>
<keyword evidence="2" id="KW-1185">Reference proteome</keyword>
<dbReference type="EMBL" id="UZAL01002300">
    <property type="protein sequence ID" value="VDO82277.1"/>
    <property type="molecule type" value="Genomic_DNA"/>
</dbReference>
<sequence>MRKKSTKLSSELRSLYPMCVEKLPFILSCFLVSNDRFLTLA</sequence>
<reference evidence="1 2" key="1">
    <citation type="submission" date="2018-11" db="EMBL/GenBank/DDBJ databases">
        <authorList>
            <consortium name="Pathogen Informatics"/>
        </authorList>
    </citation>
    <scope>NUCLEOTIDE SEQUENCE [LARGE SCALE GENOMIC DNA]</scope>
    <source>
        <strain>Denwood</strain>
        <strain evidence="2">Zambia</strain>
    </source>
</reference>
<gene>
    <name evidence="1" type="ORF">SMTD_LOCUS1875</name>
</gene>